<name>A0AAE1TMX7_9EUCA</name>
<accession>A0AAE1TMX7</accession>
<proteinExistence type="predicted"/>
<keyword evidence="3" id="KW-1185">Reference proteome</keyword>
<comment type="caution">
    <text evidence="2">The sequence shown here is derived from an EMBL/GenBank/DDBJ whole genome shotgun (WGS) entry which is preliminary data.</text>
</comment>
<evidence type="ECO:0000313" key="2">
    <source>
        <dbReference type="EMBL" id="KAK4289190.1"/>
    </source>
</evidence>
<sequence length="152" mass="16102">MTDLGFVHVGVSCDVQLIKPRREAGIASGELAIVEGDVELSRREGGREGRGDEGGKRESGKRESGGGGEGRREGRKEGRGDEGGKRGKGKEGGKREGGREGRGKEGEWEEGEREEGMREGRGRVLVVVTDCLPACWCCLDGLGVVCVSCEGV</sequence>
<dbReference type="EMBL" id="JAWZYT010005952">
    <property type="protein sequence ID" value="KAK4289190.1"/>
    <property type="molecule type" value="Genomic_DNA"/>
</dbReference>
<dbReference type="AlphaFoldDB" id="A0AAE1TMX7"/>
<feature type="region of interest" description="Disordered" evidence="1">
    <location>
        <begin position="37"/>
        <end position="118"/>
    </location>
</feature>
<organism evidence="2 3">
    <name type="scientific">Petrolisthes manimaculis</name>
    <dbReference type="NCBI Taxonomy" id="1843537"/>
    <lineage>
        <taxon>Eukaryota</taxon>
        <taxon>Metazoa</taxon>
        <taxon>Ecdysozoa</taxon>
        <taxon>Arthropoda</taxon>
        <taxon>Crustacea</taxon>
        <taxon>Multicrustacea</taxon>
        <taxon>Malacostraca</taxon>
        <taxon>Eumalacostraca</taxon>
        <taxon>Eucarida</taxon>
        <taxon>Decapoda</taxon>
        <taxon>Pleocyemata</taxon>
        <taxon>Anomura</taxon>
        <taxon>Galatheoidea</taxon>
        <taxon>Porcellanidae</taxon>
        <taxon>Petrolisthes</taxon>
    </lineage>
</organism>
<gene>
    <name evidence="2" type="ORF">Pmani_037829</name>
</gene>
<reference evidence="2" key="1">
    <citation type="submission" date="2023-11" db="EMBL/GenBank/DDBJ databases">
        <title>Genome assemblies of two species of porcelain crab, Petrolisthes cinctipes and Petrolisthes manimaculis (Anomura: Porcellanidae).</title>
        <authorList>
            <person name="Angst P."/>
        </authorList>
    </citation>
    <scope>NUCLEOTIDE SEQUENCE</scope>
    <source>
        <strain evidence="2">PB745_02</strain>
        <tissue evidence="2">Gill</tissue>
    </source>
</reference>
<protein>
    <submittedName>
        <fullName evidence="2">Uncharacterized protein</fullName>
    </submittedName>
</protein>
<feature type="compositionally biased region" description="Basic and acidic residues" evidence="1">
    <location>
        <begin position="39"/>
        <end position="106"/>
    </location>
</feature>
<dbReference type="Proteomes" id="UP001292094">
    <property type="component" value="Unassembled WGS sequence"/>
</dbReference>
<evidence type="ECO:0000313" key="3">
    <source>
        <dbReference type="Proteomes" id="UP001292094"/>
    </source>
</evidence>
<evidence type="ECO:0000256" key="1">
    <source>
        <dbReference type="SAM" id="MobiDB-lite"/>
    </source>
</evidence>